<evidence type="ECO:0000313" key="3">
    <source>
        <dbReference type="EMBL" id="MEH2553654.1"/>
    </source>
</evidence>
<feature type="chain" id="PRO_5045569458" evidence="2">
    <location>
        <begin position="22"/>
        <end position="132"/>
    </location>
</feature>
<organism evidence="3 4">
    <name type="scientific">Bradyrhizobium algeriense</name>
    <dbReference type="NCBI Taxonomy" id="634784"/>
    <lineage>
        <taxon>Bacteria</taxon>
        <taxon>Pseudomonadati</taxon>
        <taxon>Pseudomonadota</taxon>
        <taxon>Alphaproteobacteria</taxon>
        <taxon>Hyphomicrobiales</taxon>
        <taxon>Nitrobacteraceae</taxon>
        <taxon>Bradyrhizobium</taxon>
    </lineage>
</organism>
<reference evidence="3 4" key="1">
    <citation type="submission" date="2024-02" db="EMBL/GenBank/DDBJ databases">
        <title>Adaptive strategies in a cosmopolitan and abundant soil bacterium.</title>
        <authorList>
            <person name="Carini P."/>
        </authorList>
    </citation>
    <scope>NUCLEOTIDE SEQUENCE [LARGE SCALE GENOMIC DNA]</scope>
    <source>
        <strain evidence="3 4">AZCC 1608</strain>
    </source>
</reference>
<accession>A0ABU8B549</accession>
<gene>
    <name evidence="3" type="ORF">V1286_001183</name>
</gene>
<evidence type="ECO:0000256" key="2">
    <source>
        <dbReference type="SAM" id="SignalP"/>
    </source>
</evidence>
<comment type="caution">
    <text evidence="3">The sequence shown here is derived from an EMBL/GenBank/DDBJ whole genome shotgun (WGS) entry which is preliminary data.</text>
</comment>
<keyword evidence="4" id="KW-1185">Reference proteome</keyword>
<evidence type="ECO:0000256" key="1">
    <source>
        <dbReference type="SAM" id="MobiDB-lite"/>
    </source>
</evidence>
<sequence>MTTRIATAVAFTLIPASPAFADCNQELKILEQKVVSAETGASTSETGMAVTKHQEELLTGKQKSGAPETTGTTARAVEPVSPHQEKVTGKRSVEGGDHAAQMIVEARKMSEAGDEQECMKKAAELKDMLGPK</sequence>
<protein>
    <submittedName>
        <fullName evidence="3">Uncharacterized protein</fullName>
    </submittedName>
</protein>
<dbReference type="Proteomes" id="UP001364224">
    <property type="component" value="Unassembled WGS sequence"/>
</dbReference>
<keyword evidence="2" id="KW-0732">Signal</keyword>
<dbReference type="RefSeq" id="WP_334478180.1">
    <property type="nucleotide sequence ID" value="NZ_JAZHRV010000001.1"/>
</dbReference>
<name>A0ABU8B549_9BRAD</name>
<feature type="region of interest" description="Disordered" evidence="1">
    <location>
        <begin position="38"/>
        <end position="97"/>
    </location>
</feature>
<evidence type="ECO:0000313" key="4">
    <source>
        <dbReference type="Proteomes" id="UP001364224"/>
    </source>
</evidence>
<feature type="compositionally biased region" description="Basic and acidic residues" evidence="1">
    <location>
        <begin position="83"/>
        <end position="97"/>
    </location>
</feature>
<proteinExistence type="predicted"/>
<dbReference type="EMBL" id="JAZHRV010000001">
    <property type="protein sequence ID" value="MEH2553654.1"/>
    <property type="molecule type" value="Genomic_DNA"/>
</dbReference>
<feature type="signal peptide" evidence="2">
    <location>
        <begin position="1"/>
        <end position="21"/>
    </location>
</feature>